<evidence type="ECO:0000313" key="1">
    <source>
        <dbReference type="EMBL" id="MDC4240865.1"/>
    </source>
</evidence>
<dbReference type="Gene3D" id="2.40.10.270">
    <property type="entry name" value="Bacteriophage SPP1 head-tail adaptor protein"/>
    <property type="match status" value="1"/>
</dbReference>
<sequence>MDSRISIKKKVKTIVIGRWEESFQDYYSCWCTPMELYGKELYEAQNTKHENVLVFKVRYCKKVKDMRATDKNKFIVVFDNTEYQVYQVDFKGNSKDYVYIKAKMVV</sequence>
<organism evidence="1 2">
    <name type="scientific">Clostridium tertium</name>
    <dbReference type="NCBI Taxonomy" id="1559"/>
    <lineage>
        <taxon>Bacteria</taxon>
        <taxon>Bacillati</taxon>
        <taxon>Bacillota</taxon>
        <taxon>Clostridia</taxon>
        <taxon>Eubacteriales</taxon>
        <taxon>Clostridiaceae</taxon>
        <taxon>Clostridium</taxon>
    </lineage>
</organism>
<dbReference type="NCBIfam" id="TIGR01563">
    <property type="entry name" value="gp16_SPP1"/>
    <property type="match status" value="1"/>
</dbReference>
<protein>
    <submittedName>
        <fullName evidence="1">Phage head closure protein</fullName>
    </submittedName>
</protein>
<dbReference type="AlphaFoldDB" id="A0A9X3XJM4"/>
<dbReference type="RefSeq" id="WP_272470389.1">
    <property type="nucleotide sequence ID" value="NZ_JAMRYU010000012.1"/>
</dbReference>
<comment type="caution">
    <text evidence="1">The sequence shown here is derived from an EMBL/GenBank/DDBJ whole genome shotgun (WGS) entry which is preliminary data.</text>
</comment>
<proteinExistence type="predicted"/>
<reference evidence="1" key="1">
    <citation type="submission" date="2022-05" db="EMBL/GenBank/DDBJ databases">
        <title>Draft genome sequence of Clostridium tertium strain CP3 isolated from Peru.</title>
        <authorList>
            <person name="Hurtado R."/>
            <person name="Lima L."/>
            <person name="Sousa T."/>
            <person name="Jaiswal A.K."/>
            <person name="Tiwari S."/>
            <person name="Maturrano L."/>
            <person name="Brenig B."/>
            <person name="Azevedo V."/>
        </authorList>
    </citation>
    <scope>NUCLEOTIDE SEQUENCE</scope>
    <source>
        <strain evidence="1">CP3</strain>
    </source>
</reference>
<dbReference type="Proteomes" id="UP001141183">
    <property type="component" value="Unassembled WGS sequence"/>
</dbReference>
<keyword evidence="2" id="KW-1185">Reference proteome</keyword>
<dbReference type="InterPro" id="IPR038666">
    <property type="entry name" value="SSP1_head-tail_sf"/>
</dbReference>
<gene>
    <name evidence="1" type="ORF">NE398_11920</name>
</gene>
<name>A0A9X3XJM4_9CLOT</name>
<dbReference type="Pfam" id="PF05521">
    <property type="entry name" value="Phage_HCP"/>
    <property type="match status" value="1"/>
</dbReference>
<evidence type="ECO:0000313" key="2">
    <source>
        <dbReference type="Proteomes" id="UP001141183"/>
    </source>
</evidence>
<dbReference type="InterPro" id="IPR008767">
    <property type="entry name" value="Phage_SPP1_head-tail_adaptor"/>
</dbReference>
<accession>A0A9X3XJM4</accession>
<dbReference type="EMBL" id="JAMRYU010000012">
    <property type="protein sequence ID" value="MDC4240865.1"/>
    <property type="molecule type" value="Genomic_DNA"/>
</dbReference>